<evidence type="ECO:0000313" key="1">
    <source>
        <dbReference type="EMBL" id="KGC10473.1"/>
    </source>
</evidence>
<dbReference type="EMBL" id="JPGG01000018">
    <property type="protein sequence ID" value="KGC10473.1"/>
    <property type="molecule type" value="Genomic_DNA"/>
</dbReference>
<gene>
    <name evidence="1" type="ORF">DM48_6790</name>
</gene>
<sequence>MTSTSDRRYTQFMTRTEQAIREFMERADKLALSKMQRRQQESLAHGVLSLWRCLVSETPEWVSPNHGDRVEADYRRLKALIRRRDGFTCKRVVPASKGRG</sequence>
<organism evidence="1 2">
    <name type="scientific">Burkholderia gladioli</name>
    <name type="common">Pseudomonas marginata</name>
    <name type="synonym">Phytomonas marginata</name>
    <dbReference type="NCBI Taxonomy" id="28095"/>
    <lineage>
        <taxon>Bacteria</taxon>
        <taxon>Pseudomonadati</taxon>
        <taxon>Pseudomonadota</taxon>
        <taxon>Betaproteobacteria</taxon>
        <taxon>Burkholderiales</taxon>
        <taxon>Burkholderiaceae</taxon>
        <taxon>Burkholderia</taxon>
    </lineage>
</organism>
<comment type="caution">
    <text evidence="1">The sequence shown here is derived from an EMBL/GenBank/DDBJ whole genome shotgun (WGS) entry which is preliminary data.</text>
</comment>
<evidence type="ECO:0000313" key="2">
    <source>
        <dbReference type="Proteomes" id="UP000029590"/>
    </source>
</evidence>
<name>A0AAW3ERB1_BURGA</name>
<evidence type="ECO:0008006" key="3">
    <source>
        <dbReference type="Google" id="ProtNLM"/>
    </source>
</evidence>
<proteinExistence type="predicted"/>
<dbReference type="AlphaFoldDB" id="A0AAW3ERB1"/>
<reference evidence="1 2" key="1">
    <citation type="submission" date="2014-04" db="EMBL/GenBank/DDBJ databases">
        <authorList>
            <person name="Bishop-Lilly K.A."/>
            <person name="Broomall S.M."/>
            <person name="Chain P.S."/>
            <person name="Chertkov O."/>
            <person name="Coyne S.R."/>
            <person name="Daligault H.E."/>
            <person name="Davenport K.W."/>
            <person name="Erkkila T."/>
            <person name="Frey K.G."/>
            <person name="Gibbons H.S."/>
            <person name="Gu W."/>
            <person name="Jaissle J."/>
            <person name="Johnson S.L."/>
            <person name="Koroleva G.I."/>
            <person name="Ladner J.T."/>
            <person name="Lo C.-C."/>
            <person name="Minogue T.D."/>
            <person name="Munk C."/>
            <person name="Palacios G.F."/>
            <person name="Redden C.L."/>
            <person name="Rosenzweig C.N."/>
            <person name="Scholz M.B."/>
            <person name="Teshima H."/>
            <person name="Xu Y."/>
        </authorList>
    </citation>
    <scope>NUCLEOTIDE SEQUENCE [LARGE SCALE GENOMIC DNA]</scope>
    <source>
        <strain evidence="2">gladioli</strain>
    </source>
</reference>
<protein>
    <recommendedName>
        <fullName evidence="3">Transposase</fullName>
    </recommendedName>
</protein>
<accession>A0AAW3ERB1</accession>
<dbReference type="Proteomes" id="UP000029590">
    <property type="component" value="Unassembled WGS sequence"/>
</dbReference>